<organism evidence="2 3">
    <name type="scientific">Trifolium medium</name>
    <dbReference type="NCBI Taxonomy" id="97028"/>
    <lineage>
        <taxon>Eukaryota</taxon>
        <taxon>Viridiplantae</taxon>
        <taxon>Streptophyta</taxon>
        <taxon>Embryophyta</taxon>
        <taxon>Tracheophyta</taxon>
        <taxon>Spermatophyta</taxon>
        <taxon>Magnoliopsida</taxon>
        <taxon>eudicotyledons</taxon>
        <taxon>Gunneridae</taxon>
        <taxon>Pentapetalae</taxon>
        <taxon>rosids</taxon>
        <taxon>fabids</taxon>
        <taxon>Fabales</taxon>
        <taxon>Fabaceae</taxon>
        <taxon>Papilionoideae</taxon>
        <taxon>50 kb inversion clade</taxon>
        <taxon>NPAAA clade</taxon>
        <taxon>Hologalegina</taxon>
        <taxon>IRL clade</taxon>
        <taxon>Trifolieae</taxon>
        <taxon>Trifolium</taxon>
    </lineage>
</organism>
<proteinExistence type="predicted"/>
<feature type="compositionally biased region" description="Basic and acidic residues" evidence="1">
    <location>
        <begin position="9"/>
        <end position="22"/>
    </location>
</feature>
<accession>A0A392UCF7</accession>
<dbReference type="EMBL" id="LXQA010768903">
    <property type="protein sequence ID" value="MCI70110.1"/>
    <property type="molecule type" value="Genomic_DNA"/>
</dbReference>
<sequence>MAGGNNHQIPEHVAENNRTPMD</sequence>
<evidence type="ECO:0000313" key="3">
    <source>
        <dbReference type="Proteomes" id="UP000265520"/>
    </source>
</evidence>
<reference evidence="2 3" key="1">
    <citation type="journal article" date="2018" name="Front. Plant Sci.">
        <title>Red Clover (Trifolium pratense) and Zigzag Clover (T. medium) - A Picture of Genomic Similarities and Differences.</title>
        <authorList>
            <person name="Dluhosova J."/>
            <person name="Istvanek J."/>
            <person name="Nedelnik J."/>
            <person name="Repkova J."/>
        </authorList>
    </citation>
    <scope>NUCLEOTIDE SEQUENCE [LARGE SCALE GENOMIC DNA]</scope>
    <source>
        <strain evidence="3">cv. 10/8</strain>
        <tissue evidence="2">Leaf</tissue>
    </source>
</reference>
<evidence type="ECO:0000313" key="2">
    <source>
        <dbReference type="EMBL" id="MCI70110.1"/>
    </source>
</evidence>
<protein>
    <submittedName>
        <fullName evidence="2">Uncharacterized protein</fullName>
    </submittedName>
</protein>
<comment type="caution">
    <text evidence="2">The sequence shown here is derived from an EMBL/GenBank/DDBJ whole genome shotgun (WGS) entry which is preliminary data.</text>
</comment>
<feature type="region of interest" description="Disordered" evidence="1">
    <location>
        <begin position="1"/>
        <end position="22"/>
    </location>
</feature>
<feature type="non-terminal residue" evidence="2">
    <location>
        <position position="22"/>
    </location>
</feature>
<dbReference type="AlphaFoldDB" id="A0A392UCF7"/>
<name>A0A392UCF7_9FABA</name>
<evidence type="ECO:0000256" key="1">
    <source>
        <dbReference type="SAM" id="MobiDB-lite"/>
    </source>
</evidence>
<keyword evidence="3" id="KW-1185">Reference proteome</keyword>
<dbReference type="Proteomes" id="UP000265520">
    <property type="component" value="Unassembled WGS sequence"/>
</dbReference>